<comment type="caution">
    <text evidence="1">The sequence shown here is derived from an EMBL/GenBank/DDBJ whole genome shotgun (WGS) entry which is preliminary data.</text>
</comment>
<reference evidence="1" key="3">
    <citation type="submission" date="2023-07" db="EMBL/GenBank/DDBJ databases">
        <title>An improved reference 1 genome and first organelle genomes of Quercus suber.</title>
        <authorList>
            <consortium name="Genosuber Consortium"/>
            <person name="Usie A."/>
            <person name="Serra O."/>
            <person name="Barros P."/>
        </authorList>
    </citation>
    <scope>NUCLEOTIDE SEQUENCE</scope>
    <source>
        <strain evidence="1">HL8</strain>
        <tissue evidence="1">Leaves</tissue>
    </source>
</reference>
<name>A0AAW0MFV1_QUESU</name>
<accession>A0AAW0MFV1</accession>
<proteinExistence type="predicted"/>
<gene>
    <name evidence="1" type="ORF">CFP56_000246</name>
</gene>
<reference evidence="1" key="2">
    <citation type="journal article" date="2018" name="Sci. Data">
        <title>The draft genome sequence of cork oak.</title>
        <authorList>
            <person name="Ramos A.M."/>
            <person name="Usie A."/>
            <person name="Barbosa P."/>
            <person name="Barros P.M."/>
            <person name="Capote T."/>
            <person name="Chaves I."/>
            <person name="Simoes F."/>
            <person name="Abreu I."/>
            <person name="Carrasquinho I."/>
            <person name="Faro C."/>
            <person name="Guimaraes J.B."/>
            <person name="Mendonca D."/>
            <person name="Nobrega F."/>
            <person name="Rodrigues L."/>
            <person name="Saibo N.J.M."/>
            <person name="Varela M.C."/>
            <person name="Egas C."/>
            <person name="Matos J."/>
            <person name="Miguel C.M."/>
            <person name="Oliveira M.M."/>
            <person name="Ricardo C.P."/>
            <person name="Goncalves S."/>
        </authorList>
    </citation>
    <scope>NUCLEOTIDE SEQUENCE [LARGE SCALE GENOMIC DNA]</scope>
    <source>
        <strain evidence="1">HL8</strain>
    </source>
</reference>
<dbReference type="AlphaFoldDB" id="A0AAW0MFV1"/>
<dbReference type="EMBL" id="PKMF04000001">
    <property type="protein sequence ID" value="KAK7861593.1"/>
    <property type="molecule type" value="Genomic_DNA"/>
</dbReference>
<sequence length="101" mass="10793">MDNENRATSSSSSSSNSSAFSFISKGCYDFVFCASDSIPSGGDQFREEALTETFRVSTSVLVVKFQQEGSGKVDSEVVASDRFVSNKERDCGGGRGCGWSC</sequence>
<organism evidence="1">
    <name type="scientific">Quercus suber</name>
    <name type="common">Cork oak</name>
    <dbReference type="NCBI Taxonomy" id="58331"/>
    <lineage>
        <taxon>Eukaryota</taxon>
        <taxon>Viridiplantae</taxon>
        <taxon>Streptophyta</taxon>
        <taxon>Embryophyta</taxon>
        <taxon>Tracheophyta</taxon>
        <taxon>Spermatophyta</taxon>
        <taxon>Magnoliopsida</taxon>
        <taxon>eudicotyledons</taxon>
        <taxon>Gunneridae</taxon>
        <taxon>Pentapetalae</taxon>
        <taxon>rosids</taxon>
        <taxon>fabids</taxon>
        <taxon>Fagales</taxon>
        <taxon>Fagaceae</taxon>
        <taxon>Quercus</taxon>
    </lineage>
</organism>
<protein>
    <submittedName>
        <fullName evidence="1">Uncharacterized protein</fullName>
    </submittedName>
</protein>
<reference evidence="1" key="1">
    <citation type="submission" date="2017-12" db="EMBL/GenBank/DDBJ databases">
        <authorList>
            <person name="Barbosa P."/>
            <person name="Usie A."/>
            <person name="Ramos A.M."/>
        </authorList>
    </citation>
    <scope>NUCLEOTIDE SEQUENCE</scope>
    <source>
        <strain evidence="1">HL8</strain>
        <tissue evidence="1">Leaves</tissue>
    </source>
</reference>
<evidence type="ECO:0000313" key="1">
    <source>
        <dbReference type="EMBL" id="KAK7861593.1"/>
    </source>
</evidence>